<dbReference type="Proteomes" id="UP000734854">
    <property type="component" value="Unassembled WGS sequence"/>
</dbReference>
<reference evidence="2 3" key="1">
    <citation type="submission" date="2020-08" db="EMBL/GenBank/DDBJ databases">
        <title>Plant Genome Project.</title>
        <authorList>
            <person name="Zhang R.-G."/>
        </authorList>
    </citation>
    <scope>NUCLEOTIDE SEQUENCE [LARGE SCALE GENOMIC DNA]</scope>
    <source>
        <tissue evidence="2">Rhizome</tissue>
    </source>
</reference>
<evidence type="ECO:0000256" key="1">
    <source>
        <dbReference type="SAM" id="MobiDB-lite"/>
    </source>
</evidence>
<dbReference type="SUPFAM" id="SSF53474">
    <property type="entry name" value="alpha/beta-Hydrolases"/>
    <property type="match status" value="1"/>
</dbReference>
<dbReference type="AlphaFoldDB" id="A0A8J5HX98"/>
<dbReference type="PANTHER" id="PTHR12277:SF130">
    <property type="entry name" value="ALPHA_BETA-HYDROLASES SUPERFAMILY PROTEIN"/>
    <property type="match status" value="1"/>
</dbReference>
<dbReference type="PANTHER" id="PTHR12277">
    <property type="entry name" value="ALPHA/BETA HYDROLASE DOMAIN-CONTAINING PROTEIN"/>
    <property type="match status" value="1"/>
</dbReference>
<feature type="compositionally biased region" description="Polar residues" evidence="1">
    <location>
        <begin position="210"/>
        <end position="219"/>
    </location>
</feature>
<dbReference type="Gene3D" id="3.40.50.1820">
    <property type="entry name" value="alpha/beta hydrolase"/>
    <property type="match status" value="1"/>
</dbReference>
<proteinExistence type="predicted"/>
<feature type="region of interest" description="Disordered" evidence="1">
    <location>
        <begin position="184"/>
        <end position="225"/>
    </location>
</feature>
<comment type="caution">
    <text evidence="2">The sequence shown here is derived from an EMBL/GenBank/DDBJ whole genome shotgun (WGS) entry which is preliminary data.</text>
</comment>
<dbReference type="InterPro" id="IPR029058">
    <property type="entry name" value="AB_hydrolase_fold"/>
</dbReference>
<evidence type="ECO:0000313" key="3">
    <source>
        <dbReference type="Proteomes" id="UP000734854"/>
    </source>
</evidence>
<protein>
    <submittedName>
        <fullName evidence="2">Uncharacterized protein</fullName>
    </submittedName>
</protein>
<accession>A0A8J5HX98</accession>
<sequence length="225" mass="24361">MGGITSSIAAKFAFFPPSPPSYDVVADEGSGRLSIPGIAVAGRDDAHVLRLPTRRGNEIVAVYDSSGYGQSTGKPSEYNTYAGVDVVYNCLKEHYGVADEDLILYGQSLGSGPTLDLASRLQKLRAVVLQSAIRSFLDLAYCIQLSTHFGLAFTSFGNSSTDDEQRACSCSEIARKRLDSQLRKPQKADQLAKSRMSTDLSERKRKKGKSNSQSVSITKAVSDYM</sequence>
<organism evidence="2 3">
    <name type="scientific">Zingiber officinale</name>
    <name type="common">Ginger</name>
    <name type="synonym">Amomum zingiber</name>
    <dbReference type="NCBI Taxonomy" id="94328"/>
    <lineage>
        <taxon>Eukaryota</taxon>
        <taxon>Viridiplantae</taxon>
        <taxon>Streptophyta</taxon>
        <taxon>Embryophyta</taxon>
        <taxon>Tracheophyta</taxon>
        <taxon>Spermatophyta</taxon>
        <taxon>Magnoliopsida</taxon>
        <taxon>Liliopsida</taxon>
        <taxon>Zingiberales</taxon>
        <taxon>Zingiberaceae</taxon>
        <taxon>Zingiber</taxon>
    </lineage>
</organism>
<dbReference type="EMBL" id="JACMSC010000001">
    <property type="protein sequence ID" value="KAG6538001.1"/>
    <property type="molecule type" value="Genomic_DNA"/>
</dbReference>
<keyword evidence="3" id="KW-1185">Reference proteome</keyword>
<evidence type="ECO:0000313" key="2">
    <source>
        <dbReference type="EMBL" id="KAG6538001.1"/>
    </source>
</evidence>
<name>A0A8J5HX98_ZINOF</name>
<gene>
    <name evidence="2" type="ORF">ZIOFF_003104</name>
</gene>